<dbReference type="AlphaFoldDB" id="A0A0F9IZX3"/>
<proteinExistence type="predicted"/>
<reference evidence="1" key="1">
    <citation type="journal article" date="2015" name="Nature">
        <title>Complex archaea that bridge the gap between prokaryotes and eukaryotes.</title>
        <authorList>
            <person name="Spang A."/>
            <person name="Saw J.H."/>
            <person name="Jorgensen S.L."/>
            <person name="Zaremba-Niedzwiedzka K."/>
            <person name="Martijn J."/>
            <person name="Lind A.E."/>
            <person name="van Eijk R."/>
            <person name="Schleper C."/>
            <person name="Guy L."/>
            <person name="Ettema T.J."/>
        </authorList>
    </citation>
    <scope>NUCLEOTIDE SEQUENCE</scope>
</reference>
<accession>A0A0F9IZX3</accession>
<protein>
    <submittedName>
        <fullName evidence="1">Uncharacterized protein</fullName>
    </submittedName>
</protein>
<gene>
    <name evidence="1" type="ORF">LCGC14_1516650</name>
</gene>
<organism evidence="1">
    <name type="scientific">marine sediment metagenome</name>
    <dbReference type="NCBI Taxonomy" id="412755"/>
    <lineage>
        <taxon>unclassified sequences</taxon>
        <taxon>metagenomes</taxon>
        <taxon>ecological metagenomes</taxon>
    </lineage>
</organism>
<comment type="caution">
    <text evidence="1">The sequence shown here is derived from an EMBL/GenBank/DDBJ whole genome shotgun (WGS) entry which is preliminary data.</text>
</comment>
<evidence type="ECO:0000313" key="1">
    <source>
        <dbReference type="EMBL" id="KKM62939.1"/>
    </source>
</evidence>
<name>A0A0F9IZX3_9ZZZZ</name>
<sequence>MKTIKSSQFVNTYGGLSLVEDENGKKHLEMEDCFGPSLWGPLTEEEIEAFYTLCGVN</sequence>
<dbReference type="EMBL" id="LAZR01011197">
    <property type="protein sequence ID" value="KKM62939.1"/>
    <property type="molecule type" value="Genomic_DNA"/>
</dbReference>